<gene>
    <name evidence="1" type="ORF">ACFQY0_07090</name>
</gene>
<keyword evidence="2" id="KW-1185">Reference proteome</keyword>
<name>A0ABW2L3M9_9BACT</name>
<proteinExistence type="predicted"/>
<dbReference type="RefSeq" id="WP_379710780.1">
    <property type="nucleotide sequence ID" value="NZ_JBHTBS010000003.1"/>
</dbReference>
<dbReference type="EMBL" id="JBHTBS010000003">
    <property type="protein sequence ID" value="MFC7336937.1"/>
    <property type="molecule type" value="Genomic_DNA"/>
</dbReference>
<protein>
    <recommendedName>
        <fullName evidence="3">Ribbon-helix-helix protein, CopG family</fullName>
    </recommendedName>
</protein>
<dbReference type="Proteomes" id="UP001596472">
    <property type="component" value="Unassembled WGS sequence"/>
</dbReference>
<accession>A0ABW2L3M9</accession>
<sequence>MQTTLRLPDEIYRAAKTKAAEEGITLTRFLEEGLKLRIEAANTKPHFVPKLRSIKPRRKIGHEDFLKLAEEVQLEDDLKQLGASANSKGRK</sequence>
<comment type="caution">
    <text evidence="1">The sequence shown here is derived from an EMBL/GenBank/DDBJ whole genome shotgun (WGS) entry which is preliminary data.</text>
</comment>
<evidence type="ECO:0000313" key="2">
    <source>
        <dbReference type="Proteomes" id="UP001596472"/>
    </source>
</evidence>
<reference evidence="2" key="1">
    <citation type="journal article" date="2019" name="Int. J. Syst. Evol. Microbiol.">
        <title>The Global Catalogue of Microorganisms (GCM) 10K type strain sequencing project: providing services to taxonomists for standard genome sequencing and annotation.</title>
        <authorList>
            <consortium name="The Broad Institute Genomics Platform"/>
            <consortium name="The Broad Institute Genome Sequencing Center for Infectious Disease"/>
            <person name="Wu L."/>
            <person name="Ma J."/>
        </authorList>
    </citation>
    <scope>NUCLEOTIDE SEQUENCE [LARGE SCALE GENOMIC DNA]</scope>
    <source>
        <strain evidence="2">CGMCC 4.1467</strain>
    </source>
</reference>
<evidence type="ECO:0000313" key="1">
    <source>
        <dbReference type="EMBL" id="MFC7336937.1"/>
    </source>
</evidence>
<organism evidence="1 2">
    <name type="scientific">Haloferula chungangensis</name>
    <dbReference type="NCBI Taxonomy" id="1048331"/>
    <lineage>
        <taxon>Bacteria</taxon>
        <taxon>Pseudomonadati</taxon>
        <taxon>Verrucomicrobiota</taxon>
        <taxon>Verrucomicrobiia</taxon>
        <taxon>Verrucomicrobiales</taxon>
        <taxon>Verrucomicrobiaceae</taxon>
        <taxon>Haloferula</taxon>
    </lineage>
</organism>
<evidence type="ECO:0008006" key="3">
    <source>
        <dbReference type="Google" id="ProtNLM"/>
    </source>
</evidence>